<dbReference type="NCBIfam" id="NF002829">
    <property type="entry name" value="PRK03007.1"/>
    <property type="match status" value="1"/>
</dbReference>
<evidence type="ECO:0000256" key="2">
    <source>
        <dbReference type="HAMAP-Rule" id="MF_01212"/>
    </source>
</evidence>
<reference evidence="5" key="1">
    <citation type="submission" date="2020-02" db="EMBL/GenBank/DDBJ databases">
        <authorList>
            <person name="Meier V. D."/>
        </authorList>
    </citation>
    <scope>NUCLEOTIDE SEQUENCE</scope>
    <source>
        <strain evidence="5">AVDCRST_MAG21</strain>
    </source>
</reference>
<dbReference type="GO" id="GO:0008832">
    <property type="term" value="F:dGTPase activity"/>
    <property type="evidence" value="ECO:0007669"/>
    <property type="project" value="TreeGrafter"/>
</dbReference>
<organism evidence="5">
    <name type="scientific">uncultured Nocardioidaceae bacterium</name>
    <dbReference type="NCBI Taxonomy" id="253824"/>
    <lineage>
        <taxon>Bacteria</taxon>
        <taxon>Bacillati</taxon>
        <taxon>Actinomycetota</taxon>
        <taxon>Actinomycetes</taxon>
        <taxon>Propionibacteriales</taxon>
        <taxon>Nocardioidaceae</taxon>
        <taxon>environmental samples</taxon>
    </lineage>
</organism>
<dbReference type="PANTHER" id="PTHR11373">
    <property type="entry name" value="DEOXYNUCLEOSIDE TRIPHOSPHATE TRIPHOSPHOHYDROLASE"/>
    <property type="match status" value="1"/>
</dbReference>
<dbReference type="PANTHER" id="PTHR11373:SF32">
    <property type="entry name" value="DEOXYGUANOSINETRIPHOSPHATE TRIPHOSPHOHYDROLASE"/>
    <property type="match status" value="1"/>
</dbReference>
<dbReference type="InterPro" id="IPR023023">
    <property type="entry name" value="dNTPase_2"/>
</dbReference>
<dbReference type="NCBIfam" id="TIGR01353">
    <property type="entry name" value="dGTP_triPase"/>
    <property type="match status" value="1"/>
</dbReference>
<dbReference type="HAMAP" id="MF_01212">
    <property type="entry name" value="dGTPase_type2"/>
    <property type="match status" value="1"/>
</dbReference>
<gene>
    <name evidence="5" type="ORF">AVDCRST_MAG21-873</name>
</gene>
<dbReference type="InterPro" id="IPR050135">
    <property type="entry name" value="dGTPase-like"/>
</dbReference>
<evidence type="ECO:0000256" key="3">
    <source>
        <dbReference type="SAM" id="MobiDB-lite"/>
    </source>
</evidence>
<dbReference type="Gene3D" id="1.10.3210.10">
    <property type="entry name" value="Hypothetical protein af1432"/>
    <property type="match status" value="1"/>
</dbReference>
<accession>A0A6J4N0L6</accession>
<dbReference type="SUPFAM" id="SSF109604">
    <property type="entry name" value="HD-domain/PDEase-like"/>
    <property type="match status" value="1"/>
</dbReference>
<dbReference type="SMART" id="SM00471">
    <property type="entry name" value="HDc"/>
    <property type="match status" value="1"/>
</dbReference>
<dbReference type="InterPro" id="IPR006261">
    <property type="entry name" value="dGTPase"/>
</dbReference>
<dbReference type="AlphaFoldDB" id="A0A6J4N0L6"/>
<evidence type="ECO:0000256" key="1">
    <source>
        <dbReference type="ARBA" id="ARBA00022801"/>
    </source>
</evidence>
<dbReference type="InterPro" id="IPR003607">
    <property type="entry name" value="HD/PDEase_dom"/>
</dbReference>
<dbReference type="GO" id="GO:0006203">
    <property type="term" value="P:dGTP catabolic process"/>
    <property type="evidence" value="ECO:0007669"/>
    <property type="project" value="TreeGrafter"/>
</dbReference>
<dbReference type="InterPro" id="IPR006674">
    <property type="entry name" value="HD_domain"/>
</dbReference>
<sequence length="426" mass="46494">MEPPSPYVDADVDRYHPEANRSQRSAFERDRARIVHSAALRRLAAKTQVVGPSTDDFIRNRLTHTLEVAQVGRDLANALGCHPDLVEAACLAHDLGHPPFGHNGERALHEAAVDIGGFEGNAQTFRLLTRLEAKTADEHGRSLGLNLTRASLDAATKYPWPLTTAPSPHGWHADGVPRAVRKFGVYDDDLEVFGWVREDRADGRTCVEAQVMDFADDVAYSVHDVEDGVVAGRIDLMALGDSGVRRAVWVTAREWYAPDLDEQQSEEAFARLSSVPAWPTAAYDGTRGALAGLKNLTSDLINRFCSAIQVASQQQGVTGRLARFVGDVPVPAATKTEIVVLKAIAAHLVMRADDRVQALTRQRELVSELVAALWDSAPTELEPAYRQDFAVAVDDAARRRVVVDQVAALTDPSAVELHSRLGRGRS</sequence>
<dbReference type="Pfam" id="PF13286">
    <property type="entry name" value="HD_assoc"/>
    <property type="match status" value="1"/>
</dbReference>
<protein>
    <recommendedName>
        <fullName evidence="2">Deoxyguanosinetriphosphate triphosphohydrolase-like protein</fullName>
    </recommendedName>
</protein>
<keyword evidence="1 2" id="KW-0378">Hydrolase</keyword>
<evidence type="ECO:0000313" key="5">
    <source>
        <dbReference type="EMBL" id="CAA9371811.1"/>
    </source>
</evidence>
<name>A0A6J4N0L6_9ACTN</name>
<dbReference type="PROSITE" id="PS51831">
    <property type="entry name" value="HD"/>
    <property type="match status" value="1"/>
</dbReference>
<dbReference type="EMBL" id="CADCUL010000090">
    <property type="protein sequence ID" value="CAA9371811.1"/>
    <property type="molecule type" value="Genomic_DNA"/>
</dbReference>
<feature type="compositionally biased region" description="Basic and acidic residues" evidence="3">
    <location>
        <begin position="11"/>
        <end position="26"/>
    </location>
</feature>
<dbReference type="CDD" id="cd00077">
    <property type="entry name" value="HDc"/>
    <property type="match status" value="1"/>
</dbReference>
<feature type="region of interest" description="Disordered" evidence="3">
    <location>
        <begin position="1"/>
        <end position="26"/>
    </location>
</feature>
<evidence type="ECO:0000259" key="4">
    <source>
        <dbReference type="PROSITE" id="PS51831"/>
    </source>
</evidence>
<dbReference type="Pfam" id="PF01966">
    <property type="entry name" value="HD"/>
    <property type="match status" value="1"/>
</dbReference>
<comment type="similarity">
    <text evidence="2">Belongs to the dGTPase family. Type 2 subfamily.</text>
</comment>
<dbReference type="InterPro" id="IPR026875">
    <property type="entry name" value="PHydrolase_assoc_dom"/>
</dbReference>
<feature type="domain" description="HD" evidence="4">
    <location>
        <begin position="61"/>
        <end position="221"/>
    </location>
</feature>
<proteinExistence type="inferred from homology"/>